<comment type="caution">
    <text evidence="2">The sequence shown here is derived from an EMBL/GenBank/DDBJ whole genome shotgun (WGS) entry which is preliminary data.</text>
</comment>
<dbReference type="PANTHER" id="PTHR36441">
    <property type="entry name" value="HYPOTHETICAL CYTOSOLIC PROTEIN"/>
    <property type="match status" value="1"/>
</dbReference>
<evidence type="ECO:0000313" key="2">
    <source>
        <dbReference type="EMBL" id="GFH74225.1"/>
    </source>
</evidence>
<dbReference type="Proteomes" id="UP000472710">
    <property type="component" value="Unassembled WGS sequence"/>
</dbReference>
<feature type="region of interest" description="Disordered" evidence="1">
    <location>
        <begin position="1"/>
        <end position="30"/>
    </location>
</feature>
<evidence type="ECO:0000313" key="3">
    <source>
        <dbReference type="Proteomes" id="UP000472710"/>
    </source>
</evidence>
<dbReference type="Gene3D" id="3.30.70.1120">
    <property type="entry name" value="TT1725-like"/>
    <property type="match status" value="1"/>
</dbReference>
<protein>
    <recommendedName>
        <fullName evidence="4">DUF503 domain-containing protein</fullName>
    </recommendedName>
</protein>
<accession>A0ABQ1CVP7</accession>
<dbReference type="InterPro" id="IPR036746">
    <property type="entry name" value="TT1725-like_sf"/>
</dbReference>
<keyword evidence="3" id="KW-1185">Reference proteome</keyword>
<evidence type="ECO:0000256" key="1">
    <source>
        <dbReference type="SAM" id="MobiDB-lite"/>
    </source>
</evidence>
<dbReference type="Pfam" id="PF04456">
    <property type="entry name" value="DUF503"/>
    <property type="match status" value="1"/>
</dbReference>
<reference evidence="2 3" key="1">
    <citation type="submission" date="2020-02" db="EMBL/GenBank/DDBJ databases">
        <title>Whole genome shotgun sequence of Streptomyces diastaticus subsp. diastaticus NBRC 13412.</title>
        <authorList>
            <person name="Ichikawa N."/>
            <person name="Komaki H."/>
            <person name="Tamura T."/>
        </authorList>
    </citation>
    <scope>NUCLEOTIDE SEQUENCE [LARGE SCALE GENOMIC DNA]</scope>
    <source>
        <strain evidence="2 3">NBRC 13412</strain>
    </source>
</reference>
<dbReference type="SUPFAM" id="SSF103007">
    <property type="entry name" value="Hypothetical protein TT1725"/>
    <property type="match status" value="1"/>
</dbReference>
<organism evidence="2 3">
    <name type="scientific">Streptomyces diastaticus subsp. diastaticus</name>
    <dbReference type="NCBI Taxonomy" id="68040"/>
    <lineage>
        <taxon>Bacteria</taxon>
        <taxon>Bacillati</taxon>
        <taxon>Actinomycetota</taxon>
        <taxon>Actinomycetes</taxon>
        <taxon>Kitasatosporales</taxon>
        <taxon>Streptomycetaceae</taxon>
        <taxon>Streptomyces</taxon>
        <taxon>Streptomyces diastaticus group</taxon>
    </lineage>
</organism>
<sequence length="135" mass="14787">MYGSAGPARRGGALTVPPAGPRPAAGTTTPYRRDIRTHMYVGTLSFDLLLGDVRSLKEKRSAVRPIVAELQRKYSVSAAEVGDQDLYRRCEIGVALVSGDPGHLSDVLDRCERLVAARPEVELLSVRRRFHGEDD</sequence>
<name>A0ABQ1CVP7_STRDI</name>
<proteinExistence type="predicted"/>
<dbReference type="EMBL" id="BLLN01000005">
    <property type="protein sequence ID" value="GFH74225.1"/>
    <property type="molecule type" value="Genomic_DNA"/>
</dbReference>
<evidence type="ECO:0008006" key="4">
    <source>
        <dbReference type="Google" id="ProtNLM"/>
    </source>
</evidence>
<dbReference type="PANTHER" id="PTHR36441:SF1">
    <property type="entry name" value="DUF503 DOMAIN-CONTAINING PROTEIN"/>
    <property type="match status" value="1"/>
</dbReference>
<gene>
    <name evidence="2" type="ORF">Sdia_49930</name>
</gene>
<dbReference type="InterPro" id="IPR007546">
    <property type="entry name" value="DUF503"/>
</dbReference>